<dbReference type="EMBL" id="UFWD01000001">
    <property type="protein sequence ID" value="SUY25818.1"/>
    <property type="molecule type" value="Genomic_DNA"/>
</dbReference>
<dbReference type="InterPro" id="IPR016152">
    <property type="entry name" value="PTrfase/Anion_transptr"/>
</dbReference>
<evidence type="ECO:0000313" key="1">
    <source>
        <dbReference type="EMBL" id="SUY25818.1"/>
    </source>
</evidence>
<dbReference type="AlphaFoldDB" id="A0A381IE87"/>
<reference evidence="1" key="1">
    <citation type="submission" date="2018-06" db="EMBL/GenBank/DDBJ databases">
        <authorList>
            <consortium name="Pathogen Informatics"/>
            <person name="Doyle S."/>
        </authorList>
    </citation>
    <scope>NUCLEOTIDE SEQUENCE</scope>
    <source>
        <strain evidence="1">NCTC13307</strain>
    </source>
</reference>
<organism evidence="1">
    <name type="scientific">Clostridioides difficile</name>
    <name type="common">Peptoclostridium difficile</name>
    <dbReference type="NCBI Taxonomy" id="1496"/>
    <lineage>
        <taxon>Bacteria</taxon>
        <taxon>Bacillati</taxon>
        <taxon>Bacillota</taxon>
        <taxon>Clostridia</taxon>
        <taxon>Peptostreptococcales</taxon>
        <taxon>Peptostreptococcaceae</taxon>
        <taxon>Clostridioides</taxon>
    </lineage>
</organism>
<accession>A0A381IE87</accession>
<dbReference type="SUPFAM" id="SSF55804">
    <property type="entry name" value="Phoshotransferase/anion transport protein"/>
    <property type="match status" value="1"/>
</dbReference>
<name>A0A381IE87_CLODI</name>
<protein>
    <submittedName>
        <fullName evidence="1">Transcription antiterminator</fullName>
    </submittedName>
</protein>
<gene>
    <name evidence="1" type="ORF">NCTC13307_03182</name>
</gene>
<sequence length="74" mass="8587">MAVGILEEPIEYANRSIKIILMTMFPCENKIDSDLLVKIYEEVLKIGQDVKLTNKISKCRTFLEFKKVLLKNLI</sequence>
<proteinExistence type="predicted"/>
<dbReference type="Gene3D" id="3.40.930.10">
    <property type="entry name" value="Mannitol-specific EII, Chain A"/>
    <property type="match status" value="1"/>
</dbReference>